<gene>
    <name evidence="1" type="ORF">P5673_031252</name>
</gene>
<dbReference type="Proteomes" id="UP001249851">
    <property type="component" value="Unassembled WGS sequence"/>
</dbReference>
<evidence type="ECO:0000313" key="2">
    <source>
        <dbReference type="Proteomes" id="UP001249851"/>
    </source>
</evidence>
<evidence type="ECO:0000313" key="1">
    <source>
        <dbReference type="EMBL" id="KAK2548472.1"/>
    </source>
</evidence>
<keyword evidence="2" id="KW-1185">Reference proteome</keyword>
<proteinExistence type="predicted"/>
<organism evidence="1 2">
    <name type="scientific">Acropora cervicornis</name>
    <name type="common">Staghorn coral</name>
    <dbReference type="NCBI Taxonomy" id="6130"/>
    <lineage>
        <taxon>Eukaryota</taxon>
        <taxon>Metazoa</taxon>
        <taxon>Cnidaria</taxon>
        <taxon>Anthozoa</taxon>
        <taxon>Hexacorallia</taxon>
        <taxon>Scleractinia</taxon>
        <taxon>Astrocoeniina</taxon>
        <taxon>Acroporidae</taxon>
        <taxon>Acropora</taxon>
    </lineage>
</organism>
<dbReference type="PANTHER" id="PTHR46579">
    <property type="entry name" value="F5/8 TYPE C DOMAIN-CONTAINING PROTEIN-RELATED"/>
    <property type="match status" value="1"/>
</dbReference>
<dbReference type="EMBL" id="JARQWQ010000145">
    <property type="protein sequence ID" value="KAK2548472.1"/>
    <property type="molecule type" value="Genomic_DNA"/>
</dbReference>
<dbReference type="PANTHER" id="PTHR46579:SF1">
    <property type="entry name" value="F5_8 TYPE C DOMAIN-CONTAINING PROTEIN"/>
    <property type="match status" value="1"/>
</dbReference>
<comment type="caution">
    <text evidence="1">The sequence shown here is derived from an EMBL/GenBank/DDBJ whole genome shotgun (WGS) entry which is preliminary data.</text>
</comment>
<name>A0AAD9PSZ6_ACRCE</name>
<accession>A0AAD9PSZ6</accession>
<sequence length="193" mass="21787">MTVNVHQLCHLVYFVHLFGPLWVNSCFGFEKMNGCLTSMIHGTQHIAEEVAFTLSVVRNLPSLLPKLNPSINSTSVLQFAKCLVGEKSSTPLSIKCQTGFFLLGKPKKESLKEDYREALNTFFACRGLPLLSDTAKVDIYLRRKMKNQTVTSTLYDRAKKPAVTRLSTVTVVERHNLEMYAVMSTVKISLWQL</sequence>
<reference evidence="1" key="1">
    <citation type="journal article" date="2023" name="G3 (Bethesda)">
        <title>Whole genome assembly and annotation of the endangered Caribbean coral Acropora cervicornis.</title>
        <authorList>
            <person name="Selwyn J.D."/>
            <person name="Vollmer S.V."/>
        </authorList>
    </citation>
    <scope>NUCLEOTIDE SEQUENCE</scope>
    <source>
        <strain evidence="1">K2</strain>
    </source>
</reference>
<dbReference type="AlphaFoldDB" id="A0AAD9PSZ6"/>
<protein>
    <submittedName>
        <fullName evidence="1">Uncharacterized protein</fullName>
    </submittedName>
</protein>
<reference evidence="1" key="2">
    <citation type="journal article" date="2023" name="Science">
        <title>Genomic signatures of disease resistance in endangered staghorn corals.</title>
        <authorList>
            <person name="Vollmer S.V."/>
            <person name="Selwyn J.D."/>
            <person name="Despard B.A."/>
            <person name="Roesel C.L."/>
        </authorList>
    </citation>
    <scope>NUCLEOTIDE SEQUENCE</scope>
    <source>
        <strain evidence="1">K2</strain>
    </source>
</reference>